<feature type="compositionally biased region" description="Basic and acidic residues" evidence="10">
    <location>
        <begin position="1089"/>
        <end position="1117"/>
    </location>
</feature>
<evidence type="ECO:0000256" key="5">
    <source>
        <dbReference type="ARBA" id="ARBA00022801"/>
    </source>
</evidence>
<evidence type="ECO:0000256" key="10">
    <source>
        <dbReference type="SAM" id="MobiDB-lite"/>
    </source>
</evidence>
<dbReference type="SUPFAM" id="SSF52540">
    <property type="entry name" value="P-loop containing nucleoside triphosphate hydrolases"/>
    <property type="match status" value="2"/>
</dbReference>
<dbReference type="InterPro" id="IPR001650">
    <property type="entry name" value="Helicase_C-like"/>
</dbReference>
<gene>
    <name evidence="14" type="ORF">PGTUg99_016232</name>
</gene>
<dbReference type="GO" id="GO:0016887">
    <property type="term" value="F:ATP hydrolysis activity"/>
    <property type="evidence" value="ECO:0007669"/>
    <property type="project" value="TreeGrafter"/>
</dbReference>
<dbReference type="CDD" id="cd18793">
    <property type="entry name" value="SF2_C_SNF"/>
    <property type="match status" value="1"/>
</dbReference>
<dbReference type="SMART" id="SM00487">
    <property type="entry name" value="DEXDc"/>
    <property type="match status" value="1"/>
</dbReference>
<dbReference type="InterPro" id="IPR038718">
    <property type="entry name" value="SNF2-like_sf"/>
</dbReference>
<feature type="compositionally biased region" description="Basic residues" evidence="10">
    <location>
        <begin position="1667"/>
        <end position="1676"/>
    </location>
</feature>
<feature type="compositionally biased region" description="Low complexity" evidence="10">
    <location>
        <begin position="1735"/>
        <end position="1758"/>
    </location>
</feature>
<dbReference type="GO" id="GO:0140658">
    <property type="term" value="F:ATP-dependent chromatin remodeler activity"/>
    <property type="evidence" value="ECO:0007669"/>
    <property type="project" value="TreeGrafter"/>
</dbReference>
<dbReference type="SMART" id="SM00298">
    <property type="entry name" value="CHROMO"/>
    <property type="match status" value="2"/>
</dbReference>
<feature type="compositionally biased region" description="Basic residues" evidence="10">
    <location>
        <begin position="1079"/>
        <end position="1088"/>
    </location>
</feature>
<comment type="similarity">
    <text evidence="2">Belongs to the SNF2/RAD54 helicase family.</text>
</comment>
<evidence type="ECO:0000256" key="6">
    <source>
        <dbReference type="ARBA" id="ARBA00022840"/>
    </source>
</evidence>
<feature type="domain" description="Chromo" evidence="11">
    <location>
        <begin position="371"/>
        <end position="429"/>
    </location>
</feature>
<evidence type="ECO:0000256" key="3">
    <source>
        <dbReference type="ARBA" id="ARBA00022737"/>
    </source>
</evidence>
<dbReference type="Gene3D" id="3.40.50.10810">
    <property type="entry name" value="Tandem AAA-ATPase domain"/>
    <property type="match status" value="1"/>
</dbReference>
<organism evidence="14 15">
    <name type="scientific">Puccinia graminis f. sp. tritici</name>
    <dbReference type="NCBI Taxonomy" id="56615"/>
    <lineage>
        <taxon>Eukaryota</taxon>
        <taxon>Fungi</taxon>
        <taxon>Dikarya</taxon>
        <taxon>Basidiomycota</taxon>
        <taxon>Pucciniomycotina</taxon>
        <taxon>Pucciniomycetes</taxon>
        <taxon>Pucciniales</taxon>
        <taxon>Pucciniaceae</taxon>
        <taxon>Puccinia</taxon>
    </lineage>
</organism>
<feature type="region of interest" description="Disordered" evidence="10">
    <location>
        <begin position="138"/>
        <end position="240"/>
    </location>
</feature>
<evidence type="ECO:0000313" key="14">
    <source>
        <dbReference type="EMBL" id="KAA1115629.1"/>
    </source>
</evidence>
<feature type="compositionally biased region" description="Polar residues" evidence="10">
    <location>
        <begin position="1365"/>
        <end position="1374"/>
    </location>
</feature>
<dbReference type="Pfam" id="PF00385">
    <property type="entry name" value="Chromo"/>
    <property type="match status" value="2"/>
</dbReference>
<proteinExistence type="inferred from homology"/>
<dbReference type="Proteomes" id="UP000325313">
    <property type="component" value="Unassembled WGS sequence"/>
</dbReference>
<keyword evidence="6" id="KW-0067">ATP-binding</keyword>
<dbReference type="Pfam" id="PF00176">
    <property type="entry name" value="SNF2-rel_dom"/>
    <property type="match status" value="1"/>
</dbReference>
<evidence type="ECO:0000259" key="12">
    <source>
        <dbReference type="PROSITE" id="PS51192"/>
    </source>
</evidence>
<evidence type="ECO:0000256" key="7">
    <source>
        <dbReference type="ARBA" id="ARBA00023125"/>
    </source>
</evidence>
<feature type="compositionally biased region" description="Low complexity" evidence="10">
    <location>
        <begin position="28"/>
        <end position="40"/>
    </location>
</feature>
<protein>
    <recommendedName>
        <fullName evidence="16">Chromodomain-helicase-DNA-binding protein 1</fullName>
    </recommendedName>
</protein>
<dbReference type="InterPro" id="IPR000330">
    <property type="entry name" value="SNF2_N"/>
</dbReference>
<dbReference type="Pfam" id="PF13907">
    <property type="entry name" value="CHD1-like_C"/>
    <property type="match status" value="1"/>
</dbReference>
<dbReference type="SUPFAM" id="SSF54160">
    <property type="entry name" value="Chromo domain-like"/>
    <property type="match status" value="2"/>
</dbReference>
<dbReference type="Pfam" id="PF23588">
    <property type="entry name" value="HTH_CHD1_Hrp3"/>
    <property type="match status" value="1"/>
</dbReference>
<feature type="region of interest" description="Disordered" evidence="10">
    <location>
        <begin position="1528"/>
        <end position="1824"/>
    </location>
</feature>
<evidence type="ECO:0000256" key="9">
    <source>
        <dbReference type="SAM" id="Coils"/>
    </source>
</evidence>
<dbReference type="Gene3D" id="6.10.140.1440">
    <property type="match status" value="1"/>
</dbReference>
<keyword evidence="3" id="KW-0677">Repeat</keyword>
<dbReference type="Gene3D" id="3.40.50.300">
    <property type="entry name" value="P-loop containing nucleotide triphosphate hydrolases"/>
    <property type="match status" value="1"/>
</dbReference>
<evidence type="ECO:0000259" key="13">
    <source>
        <dbReference type="PROSITE" id="PS51194"/>
    </source>
</evidence>
<dbReference type="GO" id="GO:0005524">
    <property type="term" value="F:ATP binding"/>
    <property type="evidence" value="ECO:0007669"/>
    <property type="project" value="UniProtKB-KW"/>
</dbReference>
<name>A0A5B0QR43_PUCGR</name>
<dbReference type="PROSITE" id="PS51192">
    <property type="entry name" value="HELICASE_ATP_BIND_1"/>
    <property type="match status" value="1"/>
</dbReference>
<accession>A0A5B0QR43</accession>
<dbReference type="PANTHER" id="PTHR45623:SF14">
    <property type="entry name" value="CHROMODOMAIN-HELICASE-DNA-BINDING PROTEIN 1"/>
    <property type="match status" value="1"/>
</dbReference>
<dbReference type="SMART" id="SM00490">
    <property type="entry name" value="HELICc"/>
    <property type="match status" value="1"/>
</dbReference>
<dbReference type="GO" id="GO:0005634">
    <property type="term" value="C:nucleus"/>
    <property type="evidence" value="ECO:0007669"/>
    <property type="project" value="UniProtKB-SubCell"/>
</dbReference>
<feature type="region of interest" description="Disordered" evidence="10">
    <location>
        <begin position="1327"/>
        <end position="1435"/>
    </location>
</feature>
<dbReference type="PROSITE" id="PS50013">
    <property type="entry name" value="CHROMO_2"/>
    <property type="match status" value="2"/>
</dbReference>
<feature type="domain" description="Helicase ATP-binding" evidence="12">
    <location>
        <begin position="477"/>
        <end position="645"/>
    </location>
</feature>
<dbReference type="GO" id="GO:0042393">
    <property type="term" value="F:histone binding"/>
    <property type="evidence" value="ECO:0007669"/>
    <property type="project" value="TreeGrafter"/>
</dbReference>
<feature type="region of interest" description="Disordered" evidence="10">
    <location>
        <begin position="1019"/>
        <end position="1117"/>
    </location>
</feature>
<dbReference type="InterPro" id="IPR014001">
    <property type="entry name" value="Helicase_ATP-bd"/>
</dbReference>
<dbReference type="EMBL" id="VDEP01000272">
    <property type="protein sequence ID" value="KAA1115629.1"/>
    <property type="molecule type" value="Genomic_DNA"/>
</dbReference>
<dbReference type="InterPro" id="IPR049730">
    <property type="entry name" value="SNF2/RAD54-like_C"/>
</dbReference>
<feature type="compositionally biased region" description="Acidic residues" evidence="10">
    <location>
        <begin position="141"/>
        <end position="152"/>
    </location>
</feature>
<dbReference type="InterPro" id="IPR025260">
    <property type="entry name" value="CHD1-like_C"/>
</dbReference>
<dbReference type="Gene3D" id="2.40.50.40">
    <property type="match status" value="2"/>
</dbReference>
<feature type="compositionally biased region" description="Acidic residues" evidence="10">
    <location>
        <begin position="1406"/>
        <end position="1426"/>
    </location>
</feature>
<dbReference type="Gene3D" id="1.10.10.60">
    <property type="entry name" value="Homeodomain-like"/>
    <property type="match status" value="1"/>
</dbReference>
<evidence type="ECO:0000256" key="1">
    <source>
        <dbReference type="ARBA" id="ARBA00004123"/>
    </source>
</evidence>
<feature type="compositionally biased region" description="Pro residues" evidence="10">
    <location>
        <begin position="1759"/>
        <end position="1772"/>
    </location>
</feature>
<evidence type="ECO:0000256" key="2">
    <source>
        <dbReference type="ARBA" id="ARBA00007025"/>
    </source>
</evidence>
<feature type="region of interest" description="Disordered" evidence="10">
    <location>
        <begin position="1"/>
        <end position="116"/>
    </location>
</feature>
<dbReference type="PANTHER" id="PTHR45623">
    <property type="entry name" value="CHROMODOMAIN-HELICASE-DNA-BINDING PROTEIN 3-RELATED-RELATED"/>
    <property type="match status" value="1"/>
</dbReference>
<dbReference type="Pfam" id="PF00271">
    <property type="entry name" value="Helicase_C"/>
    <property type="match status" value="1"/>
</dbReference>
<feature type="compositionally biased region" description="Polar residues" evidence="10">
    <location>
        <begin position="1345"/>
        <end position="1358"/>
    </location>
</feature>
<evidence type="ECO:0008006" key="16">
    <source>
        <dbReference type="Google" id="ProtNLM"/>
    </source>
</evidence>
<dbReference type="InterPro" id="IPR016197">
    <property type="entry name" value="Chromo-like_dom_sf"/>
</dbReference>
<dbReference type="CDD" id="cd17993">
    <property type="entry name" value="DEXHc_CHD1_2"/>
    <property type="match status" value="1"/>
</dbReference>
<dbReference type="InterPro" id="IPR000953">
    <property type="entry name" value="Chromo/chromo_shadow_dom"/>
</dbReference>
<keyword evidence="8" id="KW-0539">Nucleus</keyword>
<reference evidence="14 15" key="1">
    <citation type="submission" date="2019-05" db="EMBL/GenBank/DDBJ databases">
        <title>Emergence of the Ug99 lineage of the wheat stem rust pathogen through somatic hybridization.</title>
        <authorList>
            <person name="Li F."/>
            <person name="Upadhyaya N.M."/>
            <person name="Sperschneider J."/>
            <person name="Matny O."/>
            <person name="Nguyen-Phuc H."/>
            <person name="Mago R."/>
            <person name="Raley C."/>
            <person name="Miller M.E."/>
            <person name="Silverstein K.A.T."/>
            <person name="Henningsen E."/>
            <person name="Hirsch C.D."/>
            <person name="Visser B."/>
            <person name="Pretorius Z.A."/>
            <person name="Steffenson B.J."/>
            <person name="Schwessinger B."/>
            <person name="Dodds P.N."/>
            <person name="Figueroa M."/>
        </authorList>
    </citation>
    <scope>NUCLEOTIDE SEQUENCE [LARGE SCALE GENOMIC DNA]</scope>
    <source>
        <strain evidence="14 15">Ug99</strain>
    </source>
</reference>
<evidence type="ECO:0000313" key="15">
    <source>
        <dbReference type="Proteomes" id="UP000325313"/>
    </source>
</evidence>
<evidence type="ECO:0000256" key="8">
    <source>
        <dbReference type="ARBA" id="ARBA00023242"/>
    </source>
</evidence>
<feature type="compositionally biased region" description="Basic and acidic residues" evidence="10">
    <location>
        <begin position="1622"/>
        <end position="1638"/>
    </location>
</feature>
<evidence type="ECO:0000256" key="4">
    <source>
        <dbReference type="ARBA" id="ARBA00022741"/>
    </source>
</evidence>
<evidence type="ECO:0000259" key="11">
    <source>
        <dbReference type="PROSITE" id="PS50013"/>
    </source>
</evidence>
<feature type="compositionally biased region" description="Polar residues" evidence="10">
    <location>
        <begin position="1"/>
        <end position="25"/>
    </location>
</feature>
<feature type="compositionally biased region" description="Basic residues" evidence="10">
    <location>
        <begin position="1375"/>
        <end position="1394"/>
    </location>
</feature>
<dbReference type="GO" id="GO:0003682">
    <property type="term" value="F:chromatin binding"/>
    <property type="evidence" value="ECO:0007669"/>
    <property type="project" value="TreeGrafter"/>
</dbReference>
<dbReference type="InterPro" id="IPR027417">
    <property type="entry name" value="P-loop_NTPase"/>
</dbReference>
<dbReference type="CDD" id="cd18659">
    <property type="entry name" value="CD2_tandem"/>
    <property type="match status" value="1"/>
</dbReference>
<dbReference type="GO" id="GO:0003677">
    <property type="term" value="F:DNA binding"/>
    <property type="evidence" value="ECO:0007669"/>
    <property type="project" value="UniProtKB-KW"/>
</dbReference>
<keyword evidence="7" id="KW-0238">DNA-binding</keyword>
<dbReference type="SMART" id="SM01176">
    <property type="entry name" value="DUF4208"/>
    <property type="match status" value="1"/>
</dbReference>
<feature type="compositionally biased region" description="Polar residues" evidence="10">
    <location>
        <begin position="1678"/>
        <end position="1689"/>
    </location>
</feature>
<dbReference type="InterPro" id="IPR056302">
    <property type="entry name" value="CHD1-2/Hrp3_HTH"/>
</dbReference>
<feature type="compositionally biased region" description="Polar residues" evidence="10">
    <location>
        <begin position="1042"/>
        <end position="1058"/>
    </location>
</feature>
<feature type="compositionally biased region" description="Basic residues" evidence="10">
    <location>
        <begin position="1815"/>
        <end position="1824"/>
    </location>
</feature>
<keyword evidence="9" id="KW-0175">Coiled coil</keyword>
<dbReference type="PROSITE" id="PS51194">
    <property type="entry name" value="HELICASE_CTER"/>
    <property type="match status" value="1"/>
</dbReference>
<feature type="compositionally biased region" description="Low complexity" evidence="10">
    <location>
        <begin position="49"/>
        <end position="87"/>
    </location>
</feature>
<feature type="compositionally biased region" description="Basic and acidic residues" evidence="10">
    <location>
        <begin position="1580"/>
        <end position="1591"/>
    </location>
</feature>
<sequence>MSLTSSLPTGKPDSTATNKQPTKTLINPHPTASASSSSPPSSSPPSSPSSPISQPPQITHTPHSHSPSELDSDSPSSASPSSPSISSSDHEDPPKLPSRRQKPSATSSSRLELPQSYDAQLYGLRRSTRASQKVFEHVSLEFDDEDDGTGNDDETRPIKRSKKQSTSGKKTSAKRKAADKSASVTPRPGIESEQDDSDFSGGGRKPGKRRRAAVIKSDGEEPSLPRISARSGKPQNYNEDDRYLGLISDSEEEQIAAYANQPTVAIGDEGDAIDVVLDHMRDTKLSDPSLNDPTQHLLYLIKWQGYSHLHSTWESYEFAKQYRGFKKLENYIKNVWMPENLINSDPSYTDEDREAFMIERNRTREQVESYKIVERVLMDREAPPTLDIDHDHVEYLCKWQGLNYDASTWEAEETIATIAAEQIAIYRARIDCKTVPYHSTPLGKSRPVFDRIKEQPKYIKVGGTLKDFQVTGLNWLAYVWHKGQNGILADEMGLGKTVQTCAFLSYLFHTMEQYGPFLIVVPLSTLPAWQMQCAQWAPDLNVIAYIGNKVSRQTIREYEFGPPKKMKFNILLTTYEIILKDRAELAHIKWQYLAVDEAHRLKSSESQLYEALMSFNIQSKLLITGTPLQNSVKELLALMHFLQPDKFDLSEGHFDLEDDEKEMKIKDLHNKLQSIMLRRLKKDVVQSLPTKSERILRVEMSELQMFWYKAILTRNYAALASSDSQVSLLNIAMELKKASNHPFLFPGAEPVTDSKEAALRGVVVNSGKMILLDKLLTRLKAEGHRVLIFSQMVRMLDIMSDYMSYRGYIFQRLDGTVPSEERRKAIGHFNAPGSPDFAFLLSTRAGGLGINLETADTVIIFDSDWNPQNDLQAMARAHRIGQKNHVNVYRLVTKDTVEEDVLERAKRKMILEYAIINQMDTSGKHVGRKEAPKPETTFNKDDLSAILKFGAANLFKSSADQSKLESMDLDEIMNKGENFETETAPTGTSLGGEDFLQQFAVQDVKADVTSWDEIIPLSERQRVESERTATTTKQAGEGRNRGTATSRAANGSPSSKSNVILPEDDHGDDYEPNGPTKSGRYKKRKLGGRLKEDTPDSIAKPKESRDSSQSRSKEFNSKEIRDLIRSIQHFGDIRQRYDTMVKFAKLESKDREVTLKCVDELKEICERALAENEEAIRLKRQAGDEVTPAMRNKAVLIEFRNVASINAETVMSRMNDLRLLHDELTSERDPLNWTHPASGLKSTTAGWSCEWNEAKDNSLLIGAWRHGFGRWDLIRDDPELGLSDSIFLEEPKRVKGEEPKAKSIPSGVHLSRRGDYLLRALREYHEQQELEQKEQGRDGFHGHHANQSTNHHSYSATDTQHRSSRPSGKTSHSSRPAKKQHTQQKPPQARHHSPAVRASSKSSSELTEEADEEDEELDEEEDSMDEGECKEAMRPVKKELKELRADESKTIGGPARAAILKRLITAIGHHIDHCVKINRGDEKAKTRLRRHLWSFAVEWWPRPAGSTEPLIRADKMESMFIRLRSFDPKDQKAPDASPSIPQNEAPAIQPAQESASSRTPSSPPPPGFRRITPRSPSQDRYGREARNDPPRDSVGNGSVRYDGANGNTSRNEGWGNSSRGPSRNDGDSRNDSSDDRRRSGGGGNSSRRVASGSGSGNNGSHRNNNTNKRRGARPPRKNPSSNGLTSQSGYYHPIGYESGPSAPIHLDGSGPPPTVAGYMNQPAAGSPYYRPPSHSPSSIHPHPVANNRGPSYYGSPSGYPSPYPAAAPPVPSTYPNHHPFVGSPHIPDPSGFGPAAPPIPHYAHLPQPPNPLPRPPHRPHPSHH</sequence>
<keyword evidence="5" id="KW-0378">Hydrolase</keyword>
<dbReference type="InterPro" id="IPR023780">
    <property type="entry name" value="Chromo_domain"/>
</dbReference>
<feature type="compositionally biased region" description="Low complexity" evidence="10">
    <location>
        <begin position="1645"/>
        <end position="1666"/>
    </location>
</feature>
<feature type="coiled-coil region" evidence="9">
    <location>
        <begin position="1158"/>
        <end position="1185"/>
    </location>
</feature>
<feature type="domain" description="Chromo" evidence="11">
    <location>
        <begin position="271"/>
        <end position="333"/>
    </location>
</feature>
<comment type="subcellular location">
    <subcellularLocation>
        <location evidence="1">Nucleus</location>
    </subcellularLocation>
</comment>
<dbReference type="GO" id="GO:0034728">
    <property type="term" value="P:nucleosome organization"/>
    <property type="evidence" value="ECO:0007669"/>
    <property type="project" value="TreeGrafter"/>
</dbReference>
<comment type="caution">
    <text evidence="14">The sequence shown here is derived from an EMBL/GenBank/DDBJ whole genome shotgun (WGS) entry which is preliminary data.</text>
</comment>
<keyword evidence="4" id="KW-0547">Nucleotide-binding</keyword>
<dbReference type="GO" id="GO:0000785">
    <property type="term" value="C:chromatin"/>
    <property type="evidence" value="ECO:0007669"/>
    <property type="project" value="TreeGrafter"/>
</dbReference>
<feature type="domain" description="Helicase C-terminal" evidence="13">
    <location>
        <begin position="771"/>
        <end position="927"/>
    </location>
</feature>
<feature type="compositionally biased region" description="Pro residues" evidence="10">
    <location>
        <begin position="1795"/>
        <end position="1814"/>
    </location>
</feature>
<feature type="compositionally biased region" description="Polar residues" evidence="10">
    <location>
        <begin position="1605"/>
        <end position="1621"/>
    </location>
</feature>
<feature type="compositionally biased region" description="Basic and acidic residues" evidence="10">
    <location>
        <begin position="1327"/>
        <end position="1341"/>
    </location>
</feature>